<protein>
    <recommendedName>
        <fullName evidence="5">DUF11 domain-containing protein</fullName>
    </recommendedName>
</protein>
<feature type="chain" id="PRO_5009584732" description="DUF11 domain-containing protein" evidence="2">
    <location>
        <begin position="23"/>
        <end position="315"/>
    </location>
</feature>
<accession>A0A1G2UGZ0</accession>
<feature type="signal peptide" evidence="2">
    <location>
        <begin position="1"/>
        <end position="22"/>
    </location>
</feature>
<reference evidence="3 4" key="1">
    <citation type="journal article" date="2016" name="Nat. Commun.">
        <title>Thousands of microbial genomes shed light on interconnected biogeochemical processes in an aquifer system.</title>
        <authorList>
            <person name="Anantharaman K."/>
            <person name="Brown C.T."/>
            <person name="Hug L.A."/>
            <person name="Sharon I."/>
            <person name="Castelle C.J."/>
            <person name="Probst A.J."/>
            <person name="Thomas B.C."/>
            <person name="Singh A."/>
            <person name="Wilkins M.J."/>
            <person name="Karaoz U."/>
            <person name="Brodie E.L."/>
            <person name="Williams K.H."/>
            <person name="Hubbard S.S."/>
            <person name="Banfield J.F."/>
        </authorList>
    </citation>
    <scope>NUCLEOTIDE SEQUENCE [LARGE SCALE GENOMIC DNA]</scope>
</reference>
<sequence>MKKLVFLSVLGLLLSNVAITNAVSYTSFAPATFTLNIGESFVVKDIINTTITLMSINSAQTQSYPTQEIKTVSIKVANEGGCGAGADPRCLGMPAFESTYNLKVGASIEVLALKITLNSLGSGSNNATFSVAKRDDVVPPPPVVCSPRPACLDANPRCLLPEPVGGWCSNPPAPGDPSTGGGTTVGGGAGVISPGGVVIICPNGVSGKDCSTCSDGSCKPGVLPPPTKETNGTGSVTNPIKPLPPIWTLPQGQDMVSVEEVKADEETPAYFEVKTERKAKLFFIFPVSSEITYSIDSVTGSSRVTSRPWWNFLAW</sequence>
<organism evidence="3 4">
    <name type="scientific">Candidatus Zambryskibacteria bacterium RIFCSPLOWO2_02_FULL_39_14</name>
    <dbReference type="NCBI Taxonomy" id="1802769"/>
    <lineage>
        <taxon>Bacteria</taxon>
        <taxon>Candidatus Zambryskiibacteriota</taxon>
    </lineage>
</organism>
<evidence type="ECO:0000256" key="2">
    <source>
        <dbReference type="SAM" id="SignalP"/>
    </source>
</evidence>
<comment type="caution">
    <text evidence="3">The sequence shown here is derived from an EMBL/GenBank/DDBJ whole genome shotgun (WGS) entry which is preliminary data.</text>
</comment>
<dbReference type="EMBL" id="MHWM01000021">
    <property type="protein sequence ID" value="OHB08665.1"/>
    <property type="molecule type" value="Genomic_DNA"/>
</dbReference>
<evidence type="ECO:0000313" key="3">
    <source>
        <dbReference type="EMBL" id="OHB08665.1"/>
    </source>
</evidence>
<dbReference type="Proteomes" id="UP000177096">
    <property type="component" value="Unassembled WGS sequence"/>
</dbReference>
<feature type="region of interest" description="Disordered" evidence="1">
    <location>
        <begin position="224"/>
        <end position="244"/>
    </location>
</feature>
<feature type="compositionally biased region" description="Polar residues" evidence="1">
    <location>
        <begin position="228"/>
        <end position="238"/>
    </location>
</feature>
<evidence type="ECO:0000313" key="4">
    <source>
        <dbReference type="Proteomes" id="UP000177096"/>
    </source>
</evidence>
<keyword evidence="2" id="KW-0732">Signal</keyword>
<evidence type="ECO:0008006" key="5">
    <source>
        <dbReference type="Google" id="ProtNLM"/>
    </source>
</evidence>
<name>A0A1G2UGZ0_9BACT</name>
<gene>
    <name evidence="3" type="ORF">A3I86_01060</name>
</gene>
<evidence type="ECO:0000256" key="1">
    <source>
        <dbReference type="SAM" id="MobiDB-lite"/>
    </source>
</evidence>
<dbReference type="AlphaFoldDB" id="A0A1G2UGZ0"/>
<proteinExistence type="predicted"/>